<comment type="caution">
    <text evidence="6">The sequence shown here is derived from an EMBL/GenBank/DDBJ whole genome shotgun (WGS) entry which is preliminary data.</text>
</comment>
<dbReference type="GO" id="GO:0003729">
    <property type="term" value="F:mRNA binding"/>
    <property type="evidence" value="ECO:0007669"/>
    <property type="project" value="TreeGrafter"/>
</dbReference>
<evidence type="ECO:0008006" key="8">
    <source>
        <dbReference type="Google" id="ProtNLM"/>
    </source>
</evidence>
<keyword evidence="5" id="KW-0472">Membrane</keyword>
<dbReference type="Pfam" id="PF13041">
    <property type="entry name" value="PPR_2"/>
    <property type="match status" value="2"/>
</dbReference>
<feature type="compositionally biased region" description="Pro residues" evidence="4">
    <location>
        <begin position="37"/>
        <end position="49"/>
    </location>
</feature>
<evidence type="ECO:0000313" key="6">
    <source>
        <dbReference type="EMBL" id="GAA0161195.1"/>
    </source>
</evidence>
<dbReference type="Proteomes" id="UP001454036">
    <property type="component" value="Unassembled WGS sequence"/>
</dbReference>
<comment type="similarity">
    <text evidence="1">Belongs to the PPR family. P subfamily.</text>
</comment>
<protein>
    <recommendedName>
        <fullName evidence="8">Pentatricopeptide repeat-containing protein</fullName>
    </recommendedName>
</protein>
<keyword evidence="2" id="KW-0677">Repeat</keyword>
<reference evidence="6 7" key="1">
    <citation type="submission" date="2024-01" db="EMBL/GenBank/DDBJ databases">
        <title>The complete chloroplast genome sequence of Lithospermum erythrorhizon: insights into the phylogenetic relationship among Boraginaceae species and the maternal lineages of purple gromwells.</title>
        <authorList>
            <person name="Okada T."/>
            <person name="Watanabe K."/>
        </authorList>
    </citation>
    <scope>NUCLEOTIDE SEQUENCE [LARGE SCALE GENOMIC DNA]</scope>
</reference>
<sequence>MISRYSTELPPFPPFLLLQNILNHYHTTSSNSHFHPQLPPNSLSPPKLPPNSLSPSKLPSNSLSTPKLSPNLPNSTHSVEFTTTTVLETLSSYTNDFQLALEFFNWVEINCGFCHATETYNKMIDILGKFFEFGTCWELIAKMGKNGVSLPNHVTFRVMFKRYVSAHLVNEAIDVFNTKLVEFGLKDQVSFLNLVDALCEYKHVVEAEEFCFKNGYGVVKDHAVLEPGFLCRGDEGGRGIDVCLDTKIYNIILRGWFKIGRWRKCREYWEEMDRNGVEKDLYSYSIYMDIVCKSGKHLKAIMLYKEMKKKGIGLDVVAYNTVIRSIGILDGVDASVRILKEMVDLGCQPNVVTYNIVLKLYCEAGKYRDTCKMLNDMCKKGCEPNVITFHGLFGSLQKPREIMQLFDKMVEMGIRPRMDTYVMLMRKFGRWGFLRPVLTIWKKIEEHGVSPDEFAYNALIDALVQKGMIDMARMYDEEMFKKGLSAKPRAELETKPATPVYVFLLFLCLVVLICLVLLYRFDVKTWSRSGKCSIDRWRPSYPGSHAL</sequence>
<keyword evidence="7" id="KW-1185">Reference proteome</keyword>
<dbReference type="EMBL" id="BAABME010004103">
    <property type="protein sequence ID" value="GAA0161195.1"/>
    <property type="molecule type" value="Genomic_DNA"/>
</dbReference>
<dbReference type="PANTHER" id="PTHR47938:SF35">
    <property type="entry name" value="PENTATRICOPEPTIDE REPEAT-CONTAINING PROTEIN 4, MITOCHONDRIAL-RELATED"/>
    <property type="match status" value="1"/>
</dbReference>
<dbReference type="Pfam" id="PF13812">
    <property type="entry name" value="PPR_3"/>
    <property type="match status" value="1"/>
</dbReference>
<feature type="repeat" description="PPR" evidence="3">
    <location>
        <begin position="350"/>
        <end position="384"/>
    </location>
</feature>
<evidence type="ECO:0000256" key="5">
    <source>
        <dbReference type="SAM" id="Phobius"/>
    </source>
</evidence>
<name>A0AAV3QEX2_LITER</name>
<gene>
    <name evidence="6" type="ORF">LIER_17563</name>
</gene>
<feature type="transmembrane region" description="Helical" evidence="5">
    <location>
        <begin position="500"/>
        <end position="521"/>
    </location>
</feature>
<feature type="repeat" description="PPR" evidence="3">
    <location>
        <begin position="452"/>
        <end position="486"/>
    </location>
</feature>
<dbReference type="InterPro" id="IPR011990">
    <property type="entry name" value="TPR-like_helical_dom_sf"/>
</dbReference>
<evidence type="ECO:0000256" key="3">
    <source>
        <dbReference type="PROSITE-ProRule" id="PRU00708"/>
    </source>
</evidence>
<dbReference type="Gene3D" id="1.25.40.10">
    <property type="entry name" value="Tetratricopeptide repeat domain"/>
    <property type="match status" value="4"/>
</dbReference>
<keyword evidence="5" id="KW-1133">Transmembrane helix</keyword>
<evidence type="ECO:0000256" key="2">
    <source>
        <dbReference type="ARBA" id="ARBA00022737"/>
    </source>
</evidence>
<feature type="compositionally biased region" description="Low complexity" evidence="4">
    <location>
        <begin position="50"/>
        <end position="76"/>
    </location>
</feature>
<evidence type="ECO:0000256" key="4">
    <source>
        <dbReference type="SAM" id="MobiDB-lite"/>
    </source>
</evidence>
<organism evidence="6 7">
    <name type="scientific">Lithospermum erythrorhizon</name>
    <name type="common">Purple gromwell</name>
    <name type="synonym">Lithospermum officinale var. erythrorhizon</name>
    <dbReference type="NCBI Taxonomy" id="34254"/>
    <lineage>
        <taxon>Eukaryota</taxon>
        <taxon>Viridiplantae</taxon>
        <taxon>Streptophyta</taxon>
        <taxon>Embryophyta</taxon>
        <taxon>Tracheophyta</taxon>
        <taxon>Spermatophyta</taxon>
        <taxon>Magnoliopsida</taxon>
        <taxon>eudicotyledons</taxon>
        <taxon>Gunneridae</taxon>
        <taxon>Pentapetalae</taxon>
        <taxon>asterids</taxon>
        <taxon>lamiids</taxon>
        <taxon>Boraginales</taxon>
        <taxon>Boraginaceae</taxon>
        <taxon>Boraginoideae</taxon>
        <taxon>Lithospermeae</taxon>
        <taxon>Lithospermum</taxon>
    </lineage>
</organism>
<proteinExistence type="inferred from homology"/>
<dbReference type="NCBIfam" id="TIGR00756">
    <property type="entry name" value="PPR"/>
    <property type="match status" value="4"/>
</dbReference>
<dbReference type="InterPro" id="IPR002885">
    <property type="entry name" value="PPR_rpt"/>
</dbReference>
<accession>A0AAV3QEX2</accession>
<dbReference type="Pfam" id="PF01535">
    <property type="entry name" value="PPR"/>
    <property type="match status" value="2"/>
</dbReference>
<evidence type="ECO:0000256" key="1">
    <source>
        <dbReference type="ARBA" id="ARBA00007626"/>
    </source>
</evidence>
<keyword evidence="5" id="KW-0812">Transmembrane</keyword>
<feature type="repeat" description="PPR" evidence="3">
    <location>
        <begin position="315"/>
        <end position="349"/>
    </location>
</feature>
<feature type="repeat" description="PPR" evidence="3">
    <location>
        <begin position="280"/>
        <end position="314"/>
    </location>
</feature>
<dbReference type="AlphaFoldDB" id="A0AAV3QEX2"/>
<feature type="repeat" description="PPR" evidence="3">
    <location>
        <begin position="245"/>
        <end position="279"/>
    </location>
</feature>
<dbReference type="PANTHER" id="PTHR47938">
    <property type="entry name" value="RESPIRATORY COMPLEX I CHAPERONE (CIA84), PUTATIVE (AFU_ORTHOLOGUE AFUA_2G06020)-RELATED"/>
    <property type="match status" value="1"/>
</dbReference>
<dbReference type="PROSITE" id="PS51375">
    <property type="entry name" value="PPR"/>
    <property type="match status" value="5"/>
</dbReference>
<feature type="region of interest" description="Disordered" evidence="4">
    <location>
        <begin position="32"/>
        <end position="76"/>
    </location>
</feature>
<evidence type="ECO:0000313" key="7">
    <source>
        <dbReference type="Proteomes" id="UP001454036"/>
    </source>
</evidence>